<proteinExistence type="predicted"/>
<comment type="caution">
    <text evidence="1">The sequence shown here is derived from an EMBL/GenBank/DDBJ whole genome shotgun (WGS) entry which is preliminary data.</text>
</comment>
<dbReference type="OrthoDB" id="9800774at2"/>
<evidence type="ECO:0000313" key="1">
    <source>
        <dbReference type="EMBL" id="TDD21470.1"/>
    </source>
</evidence>
<sequence length="108" mass="11765">MSLDNLLVTGDGLALYDFDLAGPGFRAADFTGVATTPYWEDFAAGYRTRLPITADDEAAVPYLVIAARIANLCFHLVDKPRFRGTESRTEGWADRELAALKKAAGQLL</sequence>
<evidence type="ECO:0008006" key="3">
    <source>
        <dbReference type="Google" id="ProtNLM"/>
    </source>
</evidence>
<dbReference type="Proteomes" id="UP000295172">
    <property type="component" value="Unassembled WGS sequence"/>
</dbReference>
<dbReference type="InterPro" id="IPR011009">
    <property type="entry name" value="Kinase-like_dom_sf"/>
</dbReference>
<dbReference type="SUPFAM" id="SSF56112">
    <property type="entry name" value="Protein kinase-like (PK-like)"/>
    <property type="match status" value="1"/>
</dbReference>
<reference evidence="1 2" key="1">
    <citation type="submission" date="2019-02" db="EMBL/GenBank/DDBJ databases">
        <title>Draft genome sequences of novel Actinobacteria.</title>
        <authorList>
            <person name="Sahin N."/>
            <person name="Ay H."/>
            <person name="Saygin H."/>
        </authorList>
    </citation>
    <scope>NUCLEOTIDE SEQUENCE [LARGE SCALE GENOMIC DNA]</scope>
    <source>
        <strain evidence="1 2">16K104</strain>
    </source>
</reference>
<keyword evidence="2" id="KW-1185">Reference proteome</keyword>
<dbReference type="AlphaFoldDB" id="A0A4R4WUX6"/>
<name>A0A4R4WUX6_9ACTN</name>
<organism evidence="1 2">
    <name type="scientific">Kribbella turkmenica</name>
    <dbReference type="NCBI Taxonomy" id="2530375"/>
    <lineage>
        <taxon>Bacteria</taxon>
        <taxon>Bacillati</taxon>
        <taxon>Actinomycetota</taxon>
        <taxon>Actinomycetes</taxon>
        <taxon>Propionibacteriales</taxon>
        <taxon>Kribbellaceae</taxon>
        <taxon>Kribbella</taxon>
    </lineage>
</organism>
<dbReference type="EMBL" id="SMKR01000091">
    <property type="protein sequence ID" value="TDD21470.1"/>
    <property type="molecule type" value="Genomic_DNA"/>
</dbReference>
<evidence type="ECO:0000313" key="2">
    <source>
        <dbReference type="Proteomes" id="UP000295172"/>
    </source>
</evidence>
<protein>
    <recommendedName>
        <fullName evidence="3">Aminoglycoside phosphotransferase domain-containing protein</fullName>
    </recommendedName>
</protein>
<gene>
    <name evidence="1" type="ORF">E1218_20860</name>
</gene>
<accession>A0A4R4WUX6</accession>